<dbReference type="SUPFAM" id="SSF51679">
    <property type="entry name" value="Bacterial luciferase-like"/>
    <property type="match status" value="1"/>
</dbReference>
<dbReference type="NCBIfam" id="TIGR03619">
    <property type="entry name" value="F420_Rv2161c"/>
    <property type="match status" value="1"/>
</dbReference>
<dbReference type="GO" id="GO:0046306">
    <property type="term" value="P:alkanesulfonate catabolic process"/>
    <property type="evidence" value="ECO:0007669"/>
    <property type="project" value="TreeGrafter"/>
</dbReference>
<dbReference type="Proteomes" id="UP001154400">
    <property type="component" value="Chromosome"/>
</dbReference>
<dbReference type="RefSeq" id="WP_013417436.1">
    <property type="nucleotide sequence ID" value="NC_014659.1"/>
</dbReference>
<evidence type="ECO:0000313" key="6">
    <source>
        <dbReference type="EMBL" id="CBH50349.1"/>
    </source>
</evidence>
<proteinExistence type="predicted"/>
<dbReference type="GeneID" id="57580008"/>
<evidence type="ECO:0000313" key="7">
    <source>
        <dbReference type="Proteomes" id="UP000006892"/>
    </source>
</evidence>
<dbReference type="GO" id="GO:0008726">
    <property type="term" value="F:alkanesulfonate monooxygenase activity"/>
    <property type="evidence" value="ECO:0007669"/>
    <property type="project" value="TreeGrafter"/>
</dbReference>
<keyword evidence="1" id="KW-0285">Flavoprotein</keyword>
<reference evidence="6" key="1">
    <citation type="journal article" date="2010" name="PLoS Genet.">
        <title>The genome of a pathogenic rhodococcus: cooptive virulence underpinned by key gene acquisitions.</title>
        <authorList>
            <person name="Letek M."/>
            <person name="Gonzalez P."/>
            <person name="Macarthur I."/>
            <person name="Rodriguez H."/>
            <person name="Freeman T.C."/>
            <person name="Valero-Rello A."/>
            <person name="Blanco M."/>
            <person name="Buckley T."/>
            <person name="Cherevach I."/>
            <person name="Fahey R."/>
            <person name="Hapeshi A."/>
            <person name="Holdstock J."/>
            <person name="Leadon D."/>
            <person name="Navas J."/>
            <person name="Ocampo A."/>
            <person name="Quail M.A."/>
            <person name="Sanders M."/>
            <person name="Scortti M.M."/>
            <person name="Prescott J.F."/>
            <person name="Fogarty U."/>
            <person name="Meijer W.G."/>
            <person name="Parkhill J."/>
            <person name="Bentley S.D."/>
            <person name="Vazquez-Boland J.A."/>
        </authorList>
    </citation>
    <scope>NUCLEOTIDE SEQUENCE [LARGE SCALE GENOMIC DNA]</scope>
    <source>
        <strain evidence="6 7">103S</strain>
    </source>
</reference>
<evidence type="ECO:0000256" key="1">
    <source>
        <dbReference type="ARBA" id="ARBA00022630"/>
    </source>
</evidence>
<dbReference type="CDD" id="cd01097">
    <property type="entry name" value="Tetrahydromethanopterin_reductase"/>
    <property type="match status" value="1"/>
</dbReference>
<dbReference type="InterPro" id="IPR019921">
    <property type="entry name" value="Lucif-like_OxRdtase_Rv2161c"/>
</dbReference>
<dbReference type="InterPro" id="IPR036661">
    <property type="entry name" value="Luciferase-like_sf"/>
</dbReference>
<keyword evidence="4 6" id="KW-0503">Monooxygenase</keyword>
<protein>
    <submittedName>
        <fullName evidence="6">FMN-dependent monooxygenase</fullName>
    </submittedName>
</protein>
<keyword evidence="2" id="KW-0288">FMN</keyword>
<dbReference type="AlphaFoldDB" id="A0A3S5YD00"/>
<gene>
    <name evidence="6" type="ordered locus">REQ_43860</name>
</gene>
<evidence type="ECO:0000256" key="4">
    <source>
        <dbReference type="ARBA" id="ARBA00023033"/>
    </source>
</evidence>
<feature type="domain" description="Luciferase-like" evidence="5">
    <location>
        <begin position="10"/>
        <end position="219"/>
    </location>
</feature>
<dbReference type="InterPro" id="IPR050172">
    <property type="entry name" value="SsuD_RutA_monooxygenase"/>
</dbReference>
<evidence type="ECO:0000256" key="3">
    <source>
        <dbReference type="ARBA" id="ARBA00023002"/>
    </source>
</evidence>
<evidence type="ECO:0000256" key="2">
    <source>
        <dbReference type="ARBA" id="ARBA00022643"/>
    </source>
</evidence>
<name>A0A3S5YD00_RHOH1</name>
<keyword evidence="3" id="KW-0560">Oxidoreductase</keyword>
<accession>A0A3S5YD00</accession>
<dbReference type="KEGG" id="req:REQ_43860"/>
<organism evidence="6">
    <name type="scientific">Rhodococcus hoagii (strain 103S)</name>
    <name type="common">Rhodococcus equi</name>
    <dbReference type="NCBI Taxonomy" id="685727"/>
    <lineage>
        <taxon>Bacteria</taxon>
        <taxon>Bacillati</taxon>
        <taxon>Actinomycetota</taxon>
        <taxon>Actinomycetes</taxon>
        <taxon>Mycobacteriales</taxon>
        <taxon>Nocardiaceae</taxon>
        <taxon>Prescottella</taxon>
    </lineage>
</organism>
<dbReference type="Pfam" id="PF00296">
    <property type="entry name" value="Bac_luciferase"/>
    <property type="match status" value="1"/>
</dbReference>
<evidence type="ECO:0000259" key="5">
    <source>
        <dbReference type="Pfam" id="PF00296"/>
    </source>
</evidence>
<dbReference type="InterPro" id="IPR011251">
    <property type="entry name" value="Luciferase-like_dom"/>
</dbReference>
<sequence length="293" mass="31750">MHIGIVSPVVVLHPDAHSPWERDAGIADLARIAETADRLGYDHLTCSEHVAVPVEVAAARGGTYWDPLATLGFLAARTTRIRLATQVLVLGYHHPLEIAKRYGTLDVVSGGRLILGLGVGTLREEFDLLGAPFEDRGARADDALAALRASLSRSLPEYHGTYYDYDGLLVEPHAVQDRVPLWIGGRTMRSLRRATTHGDGWAPFGLSVDELRGMLEKVDVPAHFDVVLSAGAPLDPLGARDRTLRALERRRDAGATIASASISATDCAHYCDQLESLRELGAELGIEFDPAPR</sequence>
<dbReference type="PANTHER" id="PTHR42847">
    <property type="entry name" value="ALKANESULFONATE MONOOXYGENASE"/>
    <property type="match status" value="1"/>
</dbReference>
<dbReference type="EMBL" id="FN563149">
    <property type="protein sequence ID" value="CBH50349.1"/>
    <property type="molecule type" value="Genomic_DNA"/>
</dbReference>
<dbReference type="PANTHER" id="PTHR42847:SF8">
    <property type="entry name" value="CONSERVED PROTEIN"/>
    <property type="match status" value="1"/>
</dbReference>
<dbReference type="Gene3D" id="3.20.20.30">
    <property type="entry name" value="Luciferase-like domain"/>
    <property type="match status" value="1"/>
</dbReference>